<evidence type="ECO:0000313" key="2">
    <source>
        <dbReference type="EMBL" id="PWR24633.1"/>
    </source>
</evidence>
<dbReference type="InterPro" id="IPR021026">
    <property type="entry name" value="Filamn_hemagglutn_DUF3739"/>
</dbReference>
<dbReference type="InterPro" id="IPR008638">
    <property type="entry name" value="FhaB/CdiA-like_TPS"/>
</dbReference>
<dbReference type="SUPFAM" id="SSF51126">
    <property type="entry name" value="Pectin lyase-like"/>
    <property type="match status" value="1"/>
</dbReference>
<dbReference type="NCBIfam" id="TIGR01901">
    <property type="entry name" value="adhes_NPXG"/>
    <property type="match status" value="1"/>
</dbReference>
<protein>
    <recommendedName>
        <fullName evidence="1">Filamentous haemagglutinin FhaB/tRNA nuclease CdiA-like TPS domain-containing protein</fullName>
    </recommendedName>
</protein>
<proteinExistence type="predicted"/>
<dbReference type="EMBL" id="QGLE01000003">
    <property type="protein sequence ID" value="PWR24633.1"/>
    <property type="molecule type" value="Genomic_DNA"/>
</dbReference>
<dbReference type="InterPro" id="IPR012334">
    <property type="entry name" value="Pectin_lyas_fold"/>
</dbReference>
<keyword evidence="3" id="KW-1185">Reference proteome</keyword>
<dbReference type="RefSeq" id="WP_109904256.1">
    <property type="nucleotide sequence ID" value="NZ_QGLE01000003.1"/>
</dbReference>
<sequence length="4300" mass="431433">MVVRGRVGAGVAGGLRGAAGLRRAGLLAGASIIALLVAGSGAEARDILAGPLASPIAPVSSQQAAVTAAAQAAARRGRDSLARTTLALDAMRTAQAAARDAAAAVRGSVPNGVGLGGLKPVDAPNSTANGLTDWINAEAPKQTVEGGHYDVTIKQTGGRAILSWDTFNIGRETTLTFDQQGNKDWVVLNRVVGGLDPATGRRDPAKAAAPSQILGSIKADGTVLVINQNGILFSGTAQVDTHSFMASTLEIGRAYDVGRTDPRTIADRNAEFLASGLLGYNDTSIQDGATFSAQRVAADGTTRNEATVEGTIAVEAGAILKAGADGLILLTGPRVVNSGHLTANGGQVVLQSGREVLLRRSEGTAASLDPNIRGVVATSVRNLGDPDDYVLNTETGLIEADRGNITLGAFAAAINEGMLASTTSVSRNGSIVLSAADVKLAPGSILAIEADADSDVIPQDADSIAAFKSSSIFIGNRNGYGAAAFDPSARIEIGRDALIHAPGADVNIGAVAGLAGADDRQGQGKSRVFIDTGATIDVAGLKDVLVPLSRNVLEIGPLKGNELANSPLLRNGFLNGETIYVDPRLSGVRDDGVAWIGSPLIDAASYYAQVGVGVAELMTTGGTVVIGAQGYAGMGAGALAGDVTVKAGAIIDVSGGWLRHAGGTVRTTRLITADGKLVDIGDADPDTIYAGIYKGFTLDQGRWGSGGTWMSPLSGASRTVAEFTEGRDAGAVILKASAIAFDGTLHGEAFAGDRQRLTAVAGSADTSIFGDTRHLQAAGSQLPSGAFLHFQLLTDTTGGADVAIVAAGEDSDLAPGFAYGESVSVAADGGLVRRTGGNASRLPGERRATMTVADSLLSDSGIAQVSIHTSGAITVEAGAKVGLVAGGVFDALAGRTLSVAGDIVAPGGRISLETFNSRGLSEHAWGGSAFADKALGDTLGDYDILVSGTVSTHGRWVNDAGQFVSGGDGGAWIDGGAISLYAAPDIAIAFDRNGNRLTQAAYADPDDPAAPRSATDISGSIIVDAGATLDVSGGGRVRPDGSIDTSATGGDLALVSETTYGQLGTTTSGLAGGLSGFRVGGLVFTDSSGNETPYLTLNPDRINAHVAFDPASIRAHGFAGGGSFALTAPAIAFGEPETAGVTALPLDFIPRSGFGAFSLTSYKTALLANDFADRKGGTNALFATQTLGVGPGEVLNLSQSMFPAYPDAATAARLRGLATGGDLYGVVMPAVPEADYDRKAVDLTLGGLIELHVAAGGRIVGAAGAHLTVPKLLNEGSIVLPGGTITQSEALPLIYGGDGLAHGVRDLADAFSYNAAGRIESETLNTLGITDEDGSLLTNGQLAGRHALYLLGLLDEGEGIRLAEGSVTDLSGAVIVNPRATLGGDGAMIRDGRVIAGGTVEALASHALAGLPFRANEALLREFSVDNGVRYGLLRTERGIVVDGGAKLDISGALGRLDQRAIDGRVVNGRGYALVDVWSEGGTLSAPGGLTIDRAAEIDAAGGDPRALGGMLEVSDLVLVEHAGTDMAPGTLSADQIEAAGFDTLRVFGSVAGQGDVSLSLRRAFLLESRDYAVDPRFDISDAAVRDDYLPTVASLGGNLSIEAGYVGFGSGLFDTIAAPAEGRGRGSVTFRARAIDVTGALLVDGSVSRLRLEADQDIRLIGARPWQALLPANEAIPTTLRGQIAAAGNLTLVAGRLYPTTGTDFAITSSVAGGTIEFGRKGDEATAPLSAGGSLTVQAANIVQGGAIFAPFGTIALGGHDAYVTGGDDGEPESIFAPATESVTLRAGSVTSVSAGGLSIPYGTTTDGTEWYFAPTATDPLTAAPTGTLHVAGDDIDLADGANIDLSGGGDVFAYEFVPGTGGSYDVLSRLNGDASTGNGGLQYPDGRQVYAIVPGLSDAQVAAYDPIYAAGYDLASGSGVGKRVWLDAAPGLAAGWYTLLPARYALLPGGMRVVERTEATTVAAGTGIATPDGTLAVSGRYGDTLSGTQSSTVHLFDVTPRETVMNQSRYTITEGNSYFAETATRGDGAAPRRGIDAGRLVLDPTARLILEAAVAANADGGGRAAQIDIGGSDIVISAGSVDGAAADGIVRLSADRLTSFGAGSLLIGGIRTEATDGTTSIDVTARSVLVANDADHPLSAAEILLVAGTEVAGRVTVANGAAVLASGGDTAMDTGAFVVQNGEGGAFLRVADGGERMITRLRGADAGALPGSLVSVGSAHLAGRSVAVDSAGELVIAGRAAIEADNLVLGAGAVTFSDKARGTDGLVVTPALLARFAAAGQLTIRADRGIAFDDGHYDLGSLRLDAPALIAREGGSVALSSSALVLSNQTGVTLGACATDCGAGQLAIDTGRLDIGDGTIRVLGFETGGVSLVARDGIFGAGDGGLDVGMADLDIHTSFIGDGAVAAAMALSSGGRVTIVGDGADAPTAVMPGSSLSIVGDTIEVTGATLRATAGTLKFDAISGIRLGDGAVVATQGYDQRFGDAVDSVLQAAPAGSLTLATKTGDIDLGPGSLVSVGAGAGAAGRLVLSAAGGTVNLGGALDGRGRTSGGSFSLDSLGGFDLALLGASIGARGFDGAFDIRTRTGDLTLRAGEVLSAGSVRLTSDGGRVGIWGTIDTSGISGGDVALFGRDGVLLADGARIDASADGYGSDDSRQAAGGDVLLGTLGDGSIRVERGAVVDVSAHGMARTVPVTRNGVAYALAVPADRGGTVTIRSPLIEQAGADTVRVSLEDAASLVGARDIVLEAYKSWDLGQVAASGDFAGVTLDEATRTVTLDVTDDLDPAKEDGSRTSLRRVNFLGDEGPGTLADFVQNFDVSGAYAVLGGLAGADNFHARPGIELAFDGAVTLASSWNLGAGTVDVTSALAAGLMTRLGGGYSRIAAGAEAGIFAGYTHMIYRTGGEVHGEAPAVTFRAGGDLRLEGSLTDGYFSYEAPVLVTTDAGAGDGSGQPFQFAFQRFGGLDSLGLYYYVYGFNSLASGAPYVILGGDGGGGGGGASIELGYDPSANAPDAKTGVDTLSYMVAFPDLCADGTCAVATSSYSLVAGASLGSANPRALEAGSRAGITFNPYRSYSGIEASATAGPVEIELYFDVGNNDLFLGSAFPDEESSFVTGSGLVDALGADTVLEIDLSWDAADDASGTHSREAWAAFIDALDNGGDPELAALIDLYGMPDIYGDGYLSGAAAVLQYWVVHYMAAAVSADLPAYFTAFGLPSPFGGSGGGSGGGSEGSIAPGLARNVVRTAGGGISLDASGDIALHDPALALPTYSAIDGTAYSLGGAAIYTTGRDAVTAGAGRYLSDGGDISLNALGNIIGSRIEGPRAGQSWLTGAVGMATDLAVAKPGDDGFTDGVATLGGGMLTVSAGADIVDLVLIAGGSAKTGTGEAGASTLVTFGGGDLSVVAGADILGGRFDVWSGRASIHAGGDIAAAGTMVAPDATGRLRALENSLGLRLFDTTIDVSALGDIALQGIASIAAKGPGANGAYLLDDVNAYGFTTERAAVALVAGGDLSFANSAGFALVSDLQPSASFNAVWPASVAAVSLRGDIDLAGEAGAILMMPGSRGNLSLLAGRSIAGASIAMLDADPGLLPGYFSDFALQGAVLGQGLAFRFPSVFSSTSDSARARQHNGAITHAGDGEPARVFAGLDIGAEDGGLILSVAEQARVAAGRDIVNMMFFGQNVEGGDITRIVAGRDITATTRLVAPASGFSGPETIVTELRPAVLGNTFVIGGPGSFTIEAGRDIGPFLNSAEITAIRNIGDARLAAVAETYAGGILSVGNEWNPSLPETGADISVLFGVAGGADFDALRDYYVDPARVAALPGVLVADGGLPLHAAGLVQWLKAHRPEALIAAYGRTDVSAAEAYAVFVAFPALDQRPFLTSLFFEELEAFADPDSPSFGDSGRGYAAVNRLFPSGRGYTANGEAGDDFAALRDLLTLKGYSDDLAAGLSRLAGDGYAISLAGADFAARLVDGRYRKVVDNALVDLGEAEQAAFEASVLAALATGGTGVDSIVARRQTGDLDLRLATLQTARGGDIAIFGPGGRVIAGSTVRTSEQAARRAYDGGRLYAGNADSANFLSPFAAVIETIPTGLEGVLTLRGGSISSFTDGDFLLNQSRLYTRAGGDIAMWSSNGDLNAGQGPKTTANVPPVVVKVNQDLFVEEDRAGSTSGAGIAAYPTEEGAEPNVYLMAPRGTVDAGDAGVRVSGSLFVAAQHVVNADNFQVSGASVGTPVVAVADVGGLAAASAAATAATEAAGAAGPGGSGGAAATDQPSIITVEVLGYGGGDGCPKGVGPDGQCR</sequence>
<dbReference type="Gene3D" id="2.160.20.10">
    <property type="entry name" value="Single-stranded right-handed beta-helix, Pectin lyase-like"/>
    <property type="match status" value="1"/>
</dbReference>
<name>A0A317EGV4_9PROT</name>
<evidence type="ECO:0000259" key="1">
    <source>
        <dbReference type="SMART" id="SM00912"/>
    </source>
</evidence>
<dbReference type="SMART" id="SM00912">
    <property type="entry name" value="Haemagg_act"/>
    <property type="match status" value="1"/>
</dbReference>
<feature type="domain" description="Filamentous haemagglutinin FhaB/tRNA nuclease CdiA-like TPS" evidence="1">
    <location>
        <begin position="128"/>
        <end position="255"/>
    </location>
</feature>
<dbReference type="PANTHER" id="PTHR12338:SF5">
    <property type="entry name" value="ANTIGEN 43-RELATED"/>
    <property type="match status" value="1"/>
</dbReference>
<organism evidence="2 3">
    <name type="scientific">Zavarzinia aquatilis</name>
    <dbReference type="NCBI Taxonomy" id="2211142"/>
    <lineage>
        <taxon>Bacteria</taxon>
        <taxon>Pseudomonadati</taxon>
        <taxon>Pseudomonadota</taxon>
        <taxon>Alphaproteobacteria</taxon>
        <taxon>Rhodospirillales</taxon>
        <taxon>Zavarziniaceae</taxon>
        <taxon>Zavarzinia</taxon>
    </lineage>
</organism>
<evidence type="ECO:0000313" key="3">
    <source>
        <dbReference type="Proteomes" id="UP000245461"/>
    </source>
</evidence>
<dbReference type="InterPro" id="IPR050909">
    <property type="entry name" value="Bact_Autotransporter_VF"/>
</dbReference>
<dbReference type="Proteomes" id="UP000245461">
    <property type="component" value="Unassembled WGS sequence"/>
</dbReference>
<accession>A0A317EGV4</accession>
<reference evidence="2 3" key="1">
    <citation type="submission" date="2018-05" db="EMBL/GenBank/DDBJ databases">
        <title>Zavarzinia sp. HR-AS.</title>
        <authorList>
            <person name="Lee Y."/>
            <person name="Jeon C.O."/>
        </authorList>
    </citation>
    <scope>NUCLEOTIDE SEQUENCE [LARGE SCALE GENOMIC DNA]</scope>
    <source>
        <strain evidence="2 3">HR-AS</strain>
    </source>
</reference>
<dbReference type="Pfam" id="PF12545">
    <property type="entry name" value="DUF3739"/>
    <property type="match status" value="1"/>
</dbReference>
<gene>
    <name evidence="2" type="ORF">DKG74_07460</name>
</gene>
<dbReference type="PANTHER" id="PTHR12338">
    <property type="entry name" value="AUTOTRANSPORTER"/>
    <property type="match status" value="1"/>
</dbReference>
<dbReference type="Pfam" id="PF05860">
    <property type="entry name" value="TPS"/>
    <property type="match status" value="1"/>
</dbReference>
<comment type="caution">
    <text evidence="2">The sequence shown here is derived from an EMBL/GenBank/DDBJ whole genome shotgun (WGS) entry which is preliminary data.</text>
</comment>
<dbReference type="OrthoDB" id="1776524at2"/>
<dbReference type="InterPro" id="IPR011050">
    <property type="entry name" value="Pectin_lyase_fold/virulence"/>
</dbReference>